<comment type="caution">
    <text evidence="4">The sequence shown here is derived from an EMBL/GenBank/DDBJ whole genome shotgun (WGS) entry which is preliminary data.</text>
</comment>
<dbReference type="GO" id="GO:0008610">
    <property type="term" value="P:lipid biosynthetic process"/>
    <property type="evidence" value="ECO:0007669"/>
    <property type="project" value="TreeGrafter"/>
</dbReference>
<dbReference type="Gene3D" id="3.40.50.1820">
    <property type="entry name" value="alpha/beta hydrolase"/>
    <property type="match status" value="1"/>
</dbReference>
<proteinExistence type="inferred from homology"/>
<evidence type="ECO:0000313" key="5">
    <source>
        <dbReference type="Proteomes" id="UP000327011"/>
    </source>
</evidence>
<gene>
    <name evidence="4" type="ORF">F5972_34120</name>
</gene>
<organism evidence="4 5">
    <name type="scientific">Microbispora cellulosiformans</name>
    <dbReference type="NCBI Taxonomy" id="2614688"/>
    <lineage>
        <taxon>Bacteria</taxon>
        <taxon>Bacillati</taxon>
        <taxon>Actinomycetota</taxon>
        <taxon>Actinomycetes</taxon>
        <taxon>Streptosporangiales</taxon>
        <taxon>Streptosporangiaceae</taxon>
        <taxon>Microbispora</taxon>
    </lineage>
</organism>
<evidence type="ECO:0000256" key="1">
    <source>
        <dbReference type="ARBA" id="ARBA00007169"/>
    </source>
</evidence>
<dbReference type="AlphaFoldDB" id="A0A5J5JT89"/>
<feature type="domain" description="Thioesterase TesA-like" evidence="3">
    <location>
        <begin position="25"/>
        <end position="247"/>
    </location>
</feature>
<dbReference type="InterPro" id="IPR012223">
    <property type="entry name" value="TEII"/>
</dbReference>
<dbReference type="PANTHER" id="PTHR11487:SF0">
    <property type="entry name" value="S-ACYL FATTY ACID SYNTHASE THIOESTERASE, MEDIUM CHAIN"/>
    <property type="match status" value="1"/>
</dbReference>
<sequence>MSELNGSDGWVRRFHPAPRAAARLICFPHAGGASTYFFPVSRTLSPGIEVLAIQYPGRQDRRTEPLIDDLHVLADVLAPLVKPWCDGPPVYLYGHSMGATLAFEVGVRLTQAGAAPRGLVVSGRRAPSTLRDERVHLLSDDDFIADLDKLSGTDPRLFEDPQVVEMILPALRSDYRAAETYRYRPGPRLDCPVTALIGDEDAQVTVEEARVWAEHTTGRFDLGVYRGGHFFINDHAADVMRVIREVVAGRTPVLPGQATALRG</sequence>
<dbReference type="SUPFAM" id="SSF53474">
    <property type="entry name" value="alpha/beta-Hydrolases"/>
    <property type="match status" value="1"/>
</dbReference>
<reference evidence="4 5" key="1">
    <citation type="submission" date="2019-09" db="EMBL/GenBank/DDBJ databases">
        <title>Screening of Novel Bioactive Compounds from Soil-Associated.</title>
        <authorList>
            <person name="Gong X."/>
        </authorList>
    </citation>
    <scope>NUCLEOTIDE SEQUENCE [LARGE SCALE GENOMIC DNA]</scope>
    <source>
        <strain evidence="4 5">Gxj-6</strain>
    </source>
</reference>
<dbReference type="RefSeq" id="WP_150939814.1">
    <property type="nucleotide sequence ID" value="NZ_VYTZ01000020.1"/>
</dbReference>
<dbReference type="InterPro" id="IPR001031">
    <property type="entry name" value="Thioesterase"/>
</dbReference>
<evidence type="ECO:0000259" key="3">
    <source>
        <dbReference type="SMART" id="SM00824"/>
    </source>
</evidence>
<keyword evidence="5" id="KW-1185">Reference proteome</keyword>
<dbReference type="EMBL" id="VYTZ01000020">
    <property type="protein sequence ID" value="KAA9373798.1"/>
    <property type="molecule type" value="Genomic_DNA"/>
</dbReference>
<dbReference type="InterPro" id="IPR020802">
    <property type="entry name" value="TesA-like"/>
</dbReference>
<dbReference type="Proteomes" id="UP000327011">
    <property type="component" value="Unassembled WGS sequence"/>
</dbReference>
<accession>A0A5J5JT89</accession>
<protein>
    <submittedName>
        <fullName evidence="4">Thioesterase</fullName>
    </submittedName>
</protein>
<dbReference type="GO" id="GO:0016787">
    <property type="term" value="F:hydrolase activity"/>
    <property type="evidence" value="ECO:0007669"/>
    <property type="project" value="UniProtKB-KW"/>
</dbReference>
<dbReference type="InterPro" id="IPR029058">
    <property type="entry name" value="AB_hydrolase_fold"/>
</dbReference>
<dbReference type="SMART" id="SM00824">
    <property type="entry name" value="PKS_TE"/>
    <property type="match status" value="1"/>
</dbReference>
<comment type="similarity">
    <text evidence="1">Belongs to the thioesterase family.</text>
</comment>
<evidence type="ECO:0000313" key="4">
    <source>
        <dbReference type="EMBL" id="KAA9373798.1"/>
    </source>
</evidence>
<keyword evidence="2" id="KW-0378">Hydrolase</keyword>
<dbReference type="Pfam" id="PF00975">
    <property type="entry name" value="Thioesterase"/>
    <property type="match status" value="1"/>
</dbReference>
<name>A0A5J5JT89_9ACTN</name>
<evidence type="ECO:0000256" key="2">
    <source>
        <dbReference type="ARBA" id="ARBA00022801"/>
    </source>
</evidence>
<dbReference type="PANTHER" id="PTHR11487">
    <property type="entry name" value="THIOESTERASE"/>
    <property type="match status" value="1"/>
</dbReference>